<keyword evidence="5 7" id="KW-1133">Transmembrane helix</keyword>
<evidence type="ECO:0000256" key="5">
    <source>
        <dbReference type="ARBA" id="ARBA00022989"/>
    </source>
</evidence>
<dbReference type="SUPFAM" id="SSF161098">
    <property type="entry name" value="MetI-like"/>
    <property type="match status" value="1"/>
</dbReference>
<comment type="caution">
    <text evidence="9">The sequence shown here is derived from an EMBL/GenBank/DDBJ whole genome shotgun (WGS) entry which is preliminary data.</text>
</comment>
<proteinExistence type="inferred from homology"/>
<dbReference type="InterPro" id="IPR035906">
    <property type="entry name" value="MetI-like_sf"/>
</dbReference>
<sequence>MVEIAFREVDEGVLEAANAMGASRWQVIYKVLVPESMPALVSGITVTTISLIGYTAMAGAIGAGGLGQLAYTDGFQSYNNAITMAATVAIVIIVMVFQFIGDRIVKSIDKR</sequence>
<accession>V7HXC9</accession>
<evidence type="ECO:0000256" key="2">
    <source>
        <dbReference type="ARBA" id="ARBA00022448"/>
    </source>
</evidence>
<dbReference type="Gene3D" id="1.10.3720.10">
    <property type="entry name" value="MetI-like"/>
    <property type="match status" value="1"/>
</dbReference>
<feature type="transmembrane region" description="Helical" evidence="7">
    <location>
        <begin position="81"/>
        <end position="101"/>
    </location>
</feature>
<dbReference type="Proteomes" id="UP000018559">
    <property type="component" value="Unassembled WGS sequence"/>
</dbReference>
<dbReference type="GO" id="GO:0048473">
    <property type="term" value="P:D-methionine transmembrane transport"/>
    <property type="evidence" value="ECO:0007669"/>
    <property type="project" value="TreeGrafter"/>
</dbReference>
<evidence type="ECO:0000259" key="8">
    <source>
        <dbReference type="PROSITE" id="PS50928"/>
    </source>
</evidence>
<keyword evidence="10" id="KW-1185">Reference proteome</keyword>
<keyword evidence="6 7" id="KW-0472">Membrane</keyword>
<reference evidence="9 10" key="1">
    <citation type="journal article" date="2014" name="Genome Announc.">
        <title>The Genome of the Predominant Equine Lactobacillus Species, Lactobacillus equi, Is Reflective of Its Lifestyle Adaptations to an Herbivorous Host.</title>
        <authorList>
            <person name="O'Donnell M.M."/>
            <person name="Harris H.M."/>
            <person name="O'Toole P.W."/>
            <person name="Ross R.P."/>
        </authorList>
    </citation>
    <scope>NUCLEOTIDE SEQUENCE [LARGE SCALE GENOMIC DNA]</scope>
    <source>
        <strain evidence="9 10">DPC 6820</strain>
    </source>
</reference>
<comment type="similarity">
    <text evidence="7">Belongs to the binding-protein-dependent transport system permease family.</text>
</comment>
<evidence type="ECO:0000313" key="9">
    <source>
        <dbReference type="EMBL" id="ETA73711.1"/>
    </source>
</evidence>
<evidence type="ECO:0000256" key="3">
    <source>
        <dbReference type="ARBA" id="ARBA00022475"/>
    </source>
</evidence>
<protein>
    <submittedName>
        <fullName evidence="9">ABC transporter permease protein</fullName>
    </submittedName>
</protein>
<organism evidence="9 10">
    <name type="scientific">Ligilactobacillus equi DPC 6820</name>
    <dbReference type="NCBI Taxonomy" id="1392007"/>
    <lineage>
        <taxon>Bacteria</taxon>
        <taxon>Bacillati</taxon>
        <taxon>Bacillota</taxon>
        <taxon>Bacilli</taxon>
        <taxon>Lactobacillales</taxon>
        <taxon>Lactobacillaceae</taxon>
        <taxon>Ligilactobacillus</taxon>
    </lineage>
</organism>
<name>V7HXC9_9LACO</name>
<dbReference type="PANTHER" id="PTHR30450:SF1">
    <property type="entry name" value="D-METHIONINE TRANSPORT SYSTEM PERMEASE PROTEIN METI-RELATED"/>
    <property type="match status" value="1"/>
</dbReference>
<dbReference type="PANTHER" id="PTHR30450">
    <property type="entry name" value="ABC TRANSPORTER PERMEASE"/>
    <property type="match status" value="1"/>
</dbReference>
<dbReference type="PROSITE" id="PS50928">
    <property type="entry name" value="ABC_TM1"/>
    <property type="match status" value="1"/>
</dbReference>
<dbReference type="GO" id="GO:0005886">
    <property type="term" value="C:plasma membrane"/>
    <property type="evidence" value="ECO:0007669"/>
    <property type="project" value="UniProtKB-SubCell"/>
</dbReference>
<dbReference type="Pfam" id="PF00528">
    <property type="entry name" value="BPD_transp_1"/>
    <property type="match status" value="1"/>
</dbReference>
<comment type="subcellular location">
    <subcellularLocation>
        <location evidence="1 7">Cell membrane</location>
        <topology evidence="1 7">Multi-pass membrane protein</topology>
    </subcellularLocation>
</comment>
<evidence type="ECO:0000313" key="10">
    <source>
        <dbReference type="Proteomes" id="UP000018559"/>
    </source>
</evidence>
<dbReference type="InterPro" id="IPR051322">
    <property type="entry name" value="AA_ABC_Transporter_Permease"/>
</dbReference>
<evidence type="ECO:0000256" key="4">
    <source>
        <dbReference type="ARBA" id="ARBA00022692"/>
    </source>
</evidence>
<evidence type="ECO:0000256" key="7">
    <source>
        <dbReference type="RuleBase" id="RU363032"/>
    </source>
</evidence>
<evidence type="ECO:0000256" key="1">
    <source>
        <dbReference type="ARBA" id="ARBA00004651"/>
    </source>
</evidence>
<feature type="domain" description="ABC transmembrane type-1" evidence="8">
    <location>
        <begin position="1"/>
        <end position="101"/>
    </location>
</feature>
<dbReference type="CDD" id="cd06261">
    <property type="entry name" value="TM_PBP2"/>
    <property type="match status" value="1"/>
</dbReference>
<dbReference type="PATRIC" id="fig|1392007.3.peg.1477"/>
<gene>
    <name evidence="9" type="ORF">LEQ_1083c</name>
</gene>
<dbReference type="InterPro" id="IPR000515">
    <property type="entry name" value="MetI-like"/>
</dbReference>
<evidence type="ECO:0000256" key="6">
    <source>
        <dbReference type="ARBA" id="ARBA00023136"/>
    </source>
</evidence>
<dbReference type="AlphaFoldDB" id="V7HXC9"/>
<keyword evidence="3" id="KW-1003">Cell membrane</keyword>
<keyword evidence="4 7" id="KW-0812">Transmembrane</keyword>
<feature type="transmembrane region" description="Helical" evidence="7">
    <location>
        <begin position="39"/>
        <end position="61"/>
    </location>
</feature>
<dbReference type="EMBL" id="AWWH01000163">
    <property type="protein sequence ID" value="ETA73711.1"/>
    <property type="molecule type" value="Genomic_DNA"/>
</dbReference>
<keyword evidence="2 7" id="KW-0813">Transport</keyword>